<proteinExistence type="predicted"/>
<evidence type="ECO:0000313" key="1">
    <source>
        <dbReference type="EMBL" id="KKL09189.1"/>
    </source>
</evidence>
<sequence length="164" mass="17599">MGLVLGATDESDPIADGVAVGSPSISINEEELVGVPPHTLADLQAQGRASATTAKTGVDEADITADVMGRPESRMAKDTEALICAYSWPQGCAYWTGIARCESTLGQDPSAYADSNPYVGLLQIWVGHGYGREWLKVDANNVLAAWELSHEGTRTSLWPYCQWQ</sequence>
<name>A0A0F9AHZ7_9ZZZZ</name>
<organism evidence="1">
    <name type="scientific">marine sediment metagenome</name>
    <dbReference type="NCBI Taxonomy" id="412755"/>
    <lineage>
        <taxon>unclassified sequences</taxon>
        <taxon>metagenomes</taxon>
        <taxon>ecological metagenomes</taxon>
    </lineage>
</organism>
<dbReference type="EMBL" id="LAZR01042580">
    <property type="protein sequence ID" value="KKL09189.1"/>
    <property type="molecule type" value="Genomic_DNA"/>
</dbReference>
<accession>A0A0F9AHZ7</accession>
<protein>
    <submittedName>
        <fullName evidence="1">Uncharacterized protein</fullName>
    </submittedName>
</protein>
<gene>
    <name evidence="1" type="ORF">LCGC14_2568360</name>
</gene>
<comment type="caution">
    <text evidence="1">The sequence shown here is derived from an EMBL/GenBank/DDBJ whole genome shotgun (WGS) entry which is preliminary data.</text>
</comment>
<dbReference type="AlphaFoldDB" id="A0A0F9AHZ7"/>
<reference evidence="1" key="1">
    <citation type="journal article" date="2015" name="Nature">
        <title>Complex archaea that bridge the gap between prokaryotes and eukaryotes.</title>
        <authorList>
            <person name="Spang A."/>
            <person name="Saw J.H."/>
            <person name="Jorgensen S.L."/>
            <person name="Zaremba-Niedzwiedzka K."/>
            <person name="Martijn J."/>
            <person name="Lind A.E."/>
            <person name="van Eijk R."/>
            <person name="Schleper C."/>
            <person name="Guy L."/>
            <person name="Ettema T.J."/>
        </authorList>
    </citation>
    <scope>NUCLEOTIDE SEQUENCE</scope>
</reference>